<protein>
    <submittedName>
        <fullName evidence="1">Uncharacterized protein</fullName>
    </submittedName>
</protein>
<accession>A0A6C0E0A1</accession>
<evidence type="ECO:0000313" key="1">
    <source>
        <dbReference type="EMBL" id="QHT22158.1"/>
    </source>
</evidence>
<dbReference type="EMBL" id="MN739706">
    <property type="protein sequence ID" value="QHT22158.1"/>
    <property type="molecule type" value="Genomic_DNA"/>
</dbReference>
<dbReference type="PANTHER" id="PTHR38899:SF1">
    <property type="entry name" value="PROTEIN KINASE"/>
    <property type="match status" value="1"/>
</dbReference>
<sequence>MYNNMSNYNSKDLKLSINRTLVIIDWDDTLFPSSWAVYNKINLNSESDRIKYSGEFQKLDFQLSQTINRISKYGKIIIITNALLDWIRLTLTVLPKTAKSLENIDIISAREKQQNTNPLILWKTRTFLEVIKSNSGVNNIISLGDAEYEYKALINLFNDITIPHKYLKSVKFIKSNNYQTAIEQIIFIRKEIKEICKKKRHIDLTFEKA</sequence>
<organism evidence="1">
    <name type="scientific">viral metagenome</name>
    <dbReference type="NCBI Taxonomy" id="1070528"/>
    <lineage>
        <taxon>unclassified sequences</taxon>
        <taxon>metagenomes</taxon>
        <taxon>organismal metagenomes</taxon>
    </lineage>
</organism>
<reference evidence="1" key="1">
    <citation type="journal article" date="2020" name="Nature">
        <title>Giant virus diversity and host interactions through global metagenomics.</title>
        <authorList>
            <person name="Schulz F."/>
            <person name="Roux S."/>
            <person name="Paez-Espino D."/>
            <person name="Jungbluth S."/>
            <person name="Walsh D.A."/>
            <person name="Denef V.J."/>
            <person name="McMahon K.D."/>
            <person name="Konstantinidis K.T."/>
            <person name="Eloe-Fadrosh E.A."/>
            <person name="Kyrpides N.C."/>
            <person name="Woyke T."/>
        </authorList>
    </citation>
    <scope>NUCLEOTIDE SEQUENCE</scope>
    <source>
        <strain evidence="1">GVMAG-M-3300023179-103</strain>
    </source>
</reference>
<dbReference type="AlphaFoldDB" id="A0A6C0E0A1"/>
<name>A0A6C0E0A1_9ZZZZ</name>
<proteinExistence type="predicted"/>
<dbReference type="PANTHER" id="PTHR38899">
    <property type="entry name" value="DOMAIN OOKINETE PROTEIN, PUTATIVE-RELATED"/>
    <property type="match status" value="1"/>
</dbReference>